<reference evidence="2 3" key="1">
    <citation type="submission" date="2021-06" db="EMBL/GenBank/DDBJ databases">
        <title>A haploid diamondback moth (Plutella xylostella L.) genome assembly resolves 31 chromosomes and identifies a diamide resistance mutation.</title>
        <authorList>
            <person name="Ward C.M."/>
            <person name="Perry K.D."/>
            <person name="Baker G."/>
            <person name="Powis K."/>
            <person name="Heckel D.G."/>
            <person name="Baxter S.W."/>
        </authorList>
    </citation>
    <scope>NUCLEOTIDE SEQUENCE [LARGE SCALE GENOMIC DNA]</scope>
    <source>
        <strain evidence="2 3">LV</strain>
        <tissue evidence="2">Single pupa</tissue>
    </source>
</reference>
<organism evidence="2 3">
    <name type="scientific">Plutella xylostella</name>
    <name type="common">Diamondback moth</name>
    <name type="synonym">Plutella maculipennis</name>
    <dbReference type="NCBI Taxonomy" id="51655"/>
    <lineage>
        <taxon>Eukaryota</taxon>
        <taxon>Metazoa</taxon>
        <taxon>Ecdysozoa</taxon>
        <taxon>Arthropoda</taxon>
        <taxon>Hexapoda</taxon>
        <taxon>Insecta</taxon>
        <taxon>Pterygota</taxon>
        <taxon>Neoptera</taxon>
        <taxon>Endopterygota</taxon>
        <taxon>Lepidoptera</taxon>
        <taxon>Glossata</taxon>
        <taxon>Ditrysia</taxon>
        <taxon>Yponomeutoidea</taxon>
        <taxon>Plutellidae</taxon>
        <taxon>Plutella</taxon>
    </lineage>
</organism>
<sequence length="64" mass="6949">MQGVGQGKREGELGKVTGQDTLEQDKAEGRHKLEEEQGMPATELDMPVRELGKGRVQGTGRGKE</sequence>
<feature type="compositionally biased region" description="Gly residues" evidence="1">
    <location>
        <begin position="55"/>
        <end position="64"/>
    </location>
</feature>
<protein>
    <submittedName>
        <fullName evidence="2">Uncharacterized protein</fullName>
    </submittedName>
</protein>
<accession>A0ABQ7QNM9</accession>
<dbReference type="EMBL" id="JAHIBW010000011">
    <property type="protein sequence ID" value="KAG7306636.1"/>
    <property type="molecule type" value="Genomic_DNA"/>
</dbReference>
<evidence type="ECO:0000313" key="3">
    <source>
        <dbReference type="Proteomes" id="UP000823941"/>
    </source>
</evidence>
<evidence type="ECO:0000256" key="1">
    <source>
        <dbReference type="SAM" id="MobiDB-lite"/>
    </source>
</evidence>
<feature type="region of interest" description="Disordered" evidence="1">
    <location>
        <begin position="1"/>
        <end position="64"/>
    </location>
</feature>
<gene>
    <name evidence="2" type="ORF">JYU34_008015</name>
</gene>
<evidence type="ECO:0000313" key="2">
    <source>
        <dbReference type="EMBL" id="KAG7306636.1"/>
    </source>
</evidence>
<dbReference type="Proteomes" id="UP000823941">
    <property type="component" value="Chromosome 11"/>
</dbReference>
<feature type="compositionally biased region" description="Basic and acidic residues" evidence="1">
    <location>
        <begin position="23"/>
        <end position="35"/>
    </location>
</feature>
<keyword evidence="3" id="KW-1185">Reference proteome</keyword>
<proteinExistence type="predicted"/>
<comment type="caution">
    <text evidence="2">The sequence shown here is derived from an EMBL/GenBank/DDBJ whole genome shotgun (WGS) entry which is preliminary data.</text>
</comment>
<name>A0ABQ7QNM9_PLUXY</name>